<name>A0A0J9QUA8_DROSI</name>
<dbReference type="InterPro" id="IPR009447">
    <property type="entry name" value="PIGW/GWT1"/>
</dbReference>
<feature type="transmembrane region" description="Helical" evidence="5">
    <location>
        <begin position="82"/>
        <end position="100"/>
    </location>
</feature>
<dbReference type="Bgee" id="FBgn0194543">
    <property type="expression patterns" value="Expressed in embryo and 3 other cell types or tissues"/>
</dbReference>
<organism evidence="6 7">
    <name type="scientific">Drosophila simulans</name>
    <name type="common">Fruit fly</name>
    <dbReference type="NCBI Taxonomy" id="7240"/>
    <lineage>
        <taxon>Eukaryota</taxon>
        <taxon>Metazoa</taxon>
        <taxon>Ecdysozoa</taxon>
        <taxon>Arthropoda</taxon>
        <taxon>Hexapoda</taxon>
        <taxon>Insecta</taxon>
        <taxon>Pterygota</taxon>
        <taxon>Neoptera</taxon>
        <taxon>Endopterygota</taxon>
        <taxon>Diptera</taxon>
        <taxon>Brachycera</taxon>
        <taxon>Muscomorpha</taxon>
        <taxon>Ephydroidea</taxon>
        <taxon>Drosophilidae</taxon>
        <taxon>Drosophila</taxon>
        <taxon>Sophophora</taxon>
    </lineage>
</organism>
<feature type="transmembrane region" description="Helical" evidence="5">
    <location>
        <begin position="216"/>
        <end position="236"/>
    </location>
</feature>
<sequence length="459" mass="51265">MEAEVASFVEHDLNDVDLKSWRSIKESLDSFLTILPTILGFVISRLLCGHLPMLSTRRFLLELVLIGLPTVILITVGSAYSYTYSLVVSLAVLVYIYGNIDPNPPSFMYKVGKRPIVFTLLRATAYSGTCAAILAVDFPSYPTDYRKSRTFGAAVMDMGIGLFVVTMGLVSHRARSIADLRKLRRSVIPLLVLGLARTIVITLIDYHQDETEYGRHLNAFFILGFTKLLGSCYSLLVNSDEQLLALAIGLLFLHELVLQLGLSDFVMSTAPHEGFIRANREGLSSLHGCVALYLLSIYFAKWYTSHDSLTYQGLIRKLKRILFVAILCWKLVFISSFLTGVARVTFSFGYVIWIFAVSLSLILIYAFFFELKLVRPDICSKKSIGDDVQKSISLPTFVESLNMNGLTHFMISNFLTGMVNMSLDPGHRSDLESVVILSIYMFVCAGVVFLMLKKGIRVA</sequence>
<dbReference type="GO" id="GO:0032216">
    <property type="term" value="F:glucosaminyl-phosphatidylinositol O-acyltransferase activity"/>
    <property type="evidence" value="ECO:0007669"/>
    <property type="project" value="TreeGrafter"/>
</dbReference>
<feature type="transmembrane region" description="Helical" evidence="5">
    <location>
        <begin position="348"/>
        <end position="371"/>
    </location>
</feature>
<keyword evidence="5 6" id="KW-0808">Transferase</keyword>
<feature type="transmembrane region" description="Helical" evidence="5">
    <location>
        <begin position="392"/>
        <end position="411"/>
    </location>
</feature>
<evidence type="ECO:0000256" key="5">
    <source>
        <dbReference type="RuleBase" id="RU280819"/>
    </source>
</evidence>
<dbReference type="GO" id="GO:0005789">
    <property type="term" value="C:endoplasmic reticulum membrane"/>
    <property type="evidence" value="ECO:0007669"/>
    <property type="project" value="UniProtKB-SubCell"/>
</dbReference>
<feature type="transmembrane region" description="Helical" evidence="5">
    <location>
        <begin position="431"/>
        <end position="452"/>
    </location>
</feature>
<comment type="pathway">
    <text evidence="5">Glycolipid biosynthesis; glycosylphosphatidylinositol-anchor biosynthesis.</text>
</comment>
<keyword evidence="4 5" id="KW-0472">Membrane</keyword>
<feature type="transmembrane region" description="Helical" evidence="5">
    <location>
        <begin position="59"/>
        <end position="76"/>
    </location>
</feature>
<keyword evidence="5" id="KW-0256">Endoplasmic reticulum</keyword>
<comment type="subcellular location">
    <subcellularLocation>
        <location evidence="5">Endoplasmic reticulum membrane</location>
        <topology evidence="5">Multi-pass membrane protein</topology>
    </subcellularLocation>
    <subcellularLocation>
        <location evidence="1">Membrane</location>
        <topology evidence="1">Multi-pass membrane protein</topology>
    </subcellularLocation>
</comment>
<dbReference type="UniPathway" id="UPA00196"/>
<evidence type="ECO:0000313" key="7">
    <source>
        <dbReference type="Proteomes" id="UP000035880"/>
    </source>
</evidence>
<protein>
    <recommendedName>
        <fullName evidence="5">Phosphatidylinositol-glycan biosynthesis class W protein</fullName>
        <ecNumber evidence="5">2.3.-.-</ecNumber>
    </recommendedName>
</protein>
<evidence type="ECO:0000256" key="2">
    <source>
        <dbReference type="ARBA" id="ARBA00022692"/>
    </source>
</evidence>
<dbReference type="PANTHER" id="PTHR20661">
    <property type="entry name" value="PHOSPHATIDYLINOSITOL-GLYCAN BIOSYNTHESIS CLASS W PROTEIN"/>
    <property type="match status" value="1"/>
</dbReference>
<comment type="function">
    <text evidence="5">A acetyltransferase, which acetylates the inositol ring of phosphatidylinositol during biosynthesis of GPI-anchor.</text>
</comment>
<dbReference type="KEGG" id="dsi:Dsimw501_GD23153"/>
<gene>
    <name evidence="6" type="primary">Dsim\GD23153</name>
    <name evidence="6" type="ORF">Dsimw501_GD23153</name>
</gene>
<feature type="transmembrane region" description="Helical" evidence="5">
    <location>
        <begin position="321"/>
        <end position="342"/>
    </location>
</feature>
<dbReference type="PANTHER" id="PTHR20661:SF0">
    <property type="entry name" value="PHOSPHATIDYLINOSITOL-GLYCAN BIOSYNTHESIS CLASS W PROTEIN"/>
    <property type="match status" value="1"/>
</dbReference>
<evidence type="ECO:0000256" key="1">
    <source>
        <dbReference type="ARBA" id="ARBA00004141"/>
    </source>
</evidence>
<feature type="transmembrane region" description="Helical" evidence="5">
    <location>
        <begin position="243"/>
        <end position="262"/>
    </location>
</feature>
<dbReference type="GO" id="GO:0072659">
    <property type="term" value="P:protein localization to plasma membrane"/>
    <property type="evidence" value="ECO:0007669"/>
    <property type="project" value="TreeGrafter"/>
</dbReference>
<reference evidence="6 7" key="1">
    <citation type="journal article" date="2013" name="Genome Res.">
        <title>A second-generation assembly of the Drosophila simulans genome provides new insights into patterns of lineage-specific divergence.</title>
        <authorList>
            <person name="Hu T.T."/>
            <person name="Eisen M.B."/>
            <person name="Thornton K.R."/>
            <person name="Andolfatto P."/>
        </authorList>
    </citation>
    <scope>NUCLEOTIDE SEQUENCE [LARGE SCALE GENOMIC DNA]</scope>
    <source>
        <strain evidence="7">w501</strain>
    </source>
</reference>
<evidence type="ECO:0000256" key="3">
    <source>
        <dbReference type="ARBA" id="ARBA00022989"/>
    </source>
</evidence>
<dbReference type="EC" id="2.3.-.-" evidence="5"/>
<proteinExistence type="inferred from homology"/>
<dbReference type="Pfam" id="PF06423">
    <property type="entry name" value="GWT1"/>
    <property type="match status" value="1"/>
</dbReference>
<dbReference type="Proteomes" id="UP000035880">
    <property type="component" value="Chromosome 2L"/>
</dbReference>
<dbReference type="OrthoDB" id="15270at2759"/>
<dbReference type="PIRSF" id="PIRSF017321">
    <property type="entry name" value="GWT1"/>
    <property type="match status" value="1"/>
</dbReference>
<feature type="transmembrane region" description="Helical" evidence="5">
    <location>
        <begin position="30"/>
        <end position="47"/>
    </location>
</feature>
<keyword evidence="3 5" id="KW-1133">Transmembrane helix</keyword>
<feature type="transmembrane region" description="Helical" evidence="5">
    <location>
        <begin position="150"/>
        <end position="171"/>
    </location>
</feature>
<feature type="transmembrane region" description="Helical" evidence="5">
    <location>
        <begin position="282"/>
        <end position="300"/>
    </location>
</feature>
<dbReference type="GO" id="GO:0006506">
    <property type="term" value="P:GPI anchor biosynthetic process"/>
    <property type="evidence" value="ECO:0007669"/>
    <property type="project" value="UniProtKB-UniPathway"/>
</dbReference>
<evidence type="ECO:0000313" key="6">
    <source>
        <dbReference type="EMBL" id="KMY87668.1"/>
    </source>
</evidence>
<feature type="transmembrane region" description="Helical" evidence="5">
    <location>
        <begin position="120"/>
        <end position="138"/>
    </location>
</feature>
<comment type="similarity">
    <text evidence="5">Belongs to the PIGW family.</text>
</comment>
<dbReference type="AlphaFoldDB" id="A0A0J9QUA8"/>
<keyword evidence="2 5" id="KW-0812">Transmembrane</keyword>
<keyword evidence="5 6" id="KW-0012">Acyltransferase</keyword>
<accession>A0A0J9QUA8</accession>
<evidence type="ECO:0000256" key="4">
    <source>
        <dbReference type="ARBA" id="ARBA00023136"/>
    </source>
</evidence>
<feature type="transmembrane region" description="Helical" evidence="5">
    <location>
        <begin position="183"/>
        <end position="204"/>
    </location>
</feature>
<dbReference type="EMBL" id="CM002910">
    <property type="protein sequence ID" value="KMY87668.1"/>
    <property type="molecule type" value="Genomic_DNA"/>
</dbReference>
<keyword evidence="5" id="KW-0337">GPI-anchor biosynthesis</keyword>